<evidence type="ECO:0000313" key="1">
    <source>
        <dbReference type="EMBL" id="QJA45965.1"/>
    </source>
</evidence>
<sequence length="98" mass="11096">MQVGDKIRVFTYFMGKQTRTKDLLVEEFRFCLGVFASSDARQAGHFTPLCDLYKPGPDSETKYIPNYGEYETNMVQAWMDVPCLPVAGGENMKGERDG</sequence>
<proteinExistence type="predicted"/>
<reference evidence="1" key="1">
    <citation type="submission" date="2020-03" db="EMBL/GenBank/DDBJ databases">
        <title>The deep terrestrial virosphere.</title>
        <authorList>
            <person name="Holmfeldt K."/>
            <person name="Nilsson E."/>
            <person name="Simone D."/>
            <person name="Lopez-Fernandez M."/>
            <person name="Wu X."/>
            <person name="de Brujin I."/>
            <person name="Lundin D."/>
            <person name="Andersson A."/>
            <person name="Bertilsson S."/>
            <person name="Dopson M."/>
        </authorList>
    </citation>
    <scope>NUCLEOTIDE SEQUENCE</scope>
    <source>
        <strain evidence="1">TM448A00289</strain>
        <strain evidence="2">TM448B00173</strain>
    </source>
</reference>
<name>A0A6H1ZFC5_9ZZZZ</name>
<organism evidence="1">
    <name type="scientific">viral metagenome</name>
    <dbReference type="NCBI Taxonomy" id="1070528"/>
    <lineage>
        <taxon>unclassified sequences</taxon>
        <taxon>metagenomes</taxon>
        <taxon>organismal metagenomes</taxon>
    </lineage>
</organism>
<gene>
    <name evidence="1" type="ORF">TM448A00289_0032</name>
    <name evidence="2" type="ORF">TM448B00173_0049</name>
</gene>
<dbReference type="AlphaFoldDB" id="A0A6H1ZFC5"/>
<accession>A0A6H1ZFC5</accession>
<evidence type="ECO:0000313" key="2">
    <source>
        <dbReference type="EMBL" id="QJH94079.1"/>
    </source>
</evidence>
<protein>
    <submittedName>
        <fullName evidence="1">Uncharacterized protein</fullName>
    </submittedName>
</protein>
<dbReference type="EMBL" id="MT144595">
    <property type="protein sequence ID" value="QJH94079.1"/>
    <property type="molecule type" value="Genomic_DNA"/>
</dbReference>
<dbReference type="EMBL" id="MT144000">
    <property type="protein sequence ID" value="QJA45965.1"/>
    <property type="molecule type" value="Genomic_DNA"/>
</dbReference>